<dbReference type="AlphaFoldDB" id="A0A9P0CAL0"/>
<feature type="compositionally biased region" description="Low complexity" evidence="1">
    <location>
        <begin position="43"/>
        <end position="56"/>
    </location>
</feature>
<dbReference type="Proteomes" id="UP001152759">
    <property type="component" value="Chromosome 5"/>
</dbReference>
<protein>
    <recommendedName>
        <fullName evidence="5">Translation initiation factor IF-2</fullName>
    </recommendedName>
</protein>
<reference evidence="3" key="1">
    <citation type="submission" date="2021-12" db="EMBL/GenBank/DDBJ databases">
        <authorList>
            <person name="King R."/>
        </authorList>
    </citation>
    <scope>NUCLEOTIDE SEQUENCE</scope>
</reference>
<accession>A0A9P0CAL0</accession>
<keyword evidence="2" id="KW-0732">Signal</keyword>
<feature type="region of interest" description="Disordered" evidence="1">
    <location>
        <begin position="30"/>
        <end position="228"/>
    </location>
</feature>
<organism evidence="3 4">
    <name type="scientific">Bemisia tabaci</name>
    <name type="common">Sweetpotato whitefly</name>
    <name type="synonym">Aleurodes tabaci</name>
    <dbReference type="NCBI Taxonomy" id="7038"/>
    <lineage>
        <taxon>Eukaryota</taxon>
        <taxon>Metazoa</taxon>
        <taxon>Ecdysozoa</taxon>
        <taxon>Arthropoda</taxon>
        <taxon>Hexapoda</taxon>
        <taxon>Insecta</taxon>
        <taxon>Pterygota</taxon>
        <taxon>Neoptera</taxon>
        <taxon>Paraneoptera</taxon>
        <taxon>Hemiptera</taxon>
        <taxon>Sternorrhyncha</taxon>
        <taxon>Aleyrodoidea</taxon>
        <taxon>Aleyrodidae</taxon>
        <taxon>Aleyrodinae</taxon>
        <taxon>Bemisia</taxon>
    </lineage>
</organism>
<dbReference type="KEGG" id="btab:109030543"/>
<feature type="compositionally biased region" description="Acidic residues" evidence="1">
    <location>
        <begin position="67"/>
        <end position="85"/>
    </location>
</feature>
<evidence type="ECO:0000313" key="3">
    <source>
        <dbReference type="EMBL" id="CAH0773119.1"/>
    </source>
</evidence>
<keyword evidence="4" id="KW-1185">Reference proteome</keyword>
<name>A0A9P0CAL0_BEMTA</name>
<feature type="signal peptide" evidence="2">
    <location>
        <begin position="1"/>
        <end position="18"/>
    </location>
</feature>
<evidence type="ECO:0000313" key="4">
    <source>
        <dbReference type="Proteomes" id="UP001152759"/>
    </source>
</evidence>
<evidence type="ECO:0000256" key="2">
    <source>
        <dbReference type="SAM" id="SignalP"/>
    </source>
</evidence>
<feature type="compositionally biased region" description="Low complexity" evidence="1">
    <location>
        <begin position="133"/>
        <end position="151"/>
    </location>
</feature>
<feature type="compositionally biased region" description="Low complexity" evidence="1">
    <location>
        <begin position="186"/>
        <end position="206"/>
    </location>
</feature>
<evidence type="ECO:0000256" key="1">
    <source>
        <dbReference type="SAM" id="MobiDB-lite"/>
    </source>
</evidence>
<feature type="chain" id="PRO_5040435677" description="Translation initiation factor IF-2" evidence="2">
    <location>
        <begin position="19"/>
        <end position="228"/>
    </location>
</feature>
<evidence type="ECO:0008006" key="5">
    <source>
        <dbReference type="Google" id="ProtNLM"/>
    </source>
</evidence>
<sequence length="228" mass="24935">MKFQLVVFQLICLTVAWARTAVEDDLEEVPVQAFKPVKPNPLKSSKSIPVPTKKTTTPPPEVKSEPEQEPEYEDDQAPKEYEDEASQSSTTSTTEASKKIGNGIVRPFRSNQDLLETLKRRRAEKVAAGPQFAAPSTTSAPAAAAAPAPRANKAKPNRAYNGRSRSQSPEEPDQAGSESEKTTVNRRFSGARGRSSFSSTTPAYVEEVPEEAPAPPPRNRNFGRSRRV</sequence>
<gene>
    <name evidence="3" type="ORF">BEMITA_LOCUS9643</name>
</gene>
<dbReference type="EMBL" id="OU963866">
    <property type="protein sequence ID" value="CAH0773119.1"/>
    <property type="molecule type" value="Genomic_DNA"/>
</dbReference>
<proteinExistence type="predicted"/>